<dbReference type="Pfam" id="PF01425">
    <property type="entry name" value="Amidase"/>
    <property type="match status" value="1"/>
</dbReference>
<evidence type="ECO:0000313" key="4">
    <source>
        <dbReference type="Proteomes" id="UP001183607"/>
    </source>
</evidence>
<dbReference type="InterPro" id="IPR000120">
    <property type="entry name" value="Amidase"/>
</dbReference>
<accession>A0ABD5EAU7</accession>
<dbReference type="InterPro" id="IPR023631">
    <property type="entry name" value="Amidase_dom"/>
</dbReference>
<dbReference type="SUPFAM" id="SSF75304">
    <property type="entry name" value="Amidase signature (AS) enzymes"/>
    <property type="match status" value="1"/>
</dbReference>
<evidence type="ECO:0000259" key="2">
    <source>
        <dbReference type="Pfam" id="PF01425"/>
    </source>
</evidence>
<comment type="caution">
    <text evidence="3">The sequence shown here is derived from an EMBL/GenBank/DDBJ whole genome shotgun (WGS) entry which is preliminary data.</text>
</comment>
<reference evidence="4" key="1">
    <citation type="submission" date="2023-07" db="EMBL/GenBank/DDBJ databases">
        <title>30 novel species of actinomycetes from the DSMZ collection.</title>
        <authorList>
            <person name="Nouioui I."/>
        </authorList>
    </citation>
    <scope>NUCLEOTIDE SEQUENCE [LARGE SCALE GENOMIC DNA]</scope>
    <source>
        <strain evidence="4">DSM 41982</strain>
    </source>
</reference>
<protein>
    <submittedName>
        <fullName evidence="3">Amidase family protein</fullName>
    </submittedName>
</protein>
<name>A0ABD5EAU7_9ACTN</name>
<sequence>MTTPAADALCALPATELSALVRGREVSPVEVVDAVLARMEATEPRLHAFCTPVPERARASARALADRLARGGTAGPLAGVPLGVKDLLPTRGLRTTSGSVAYRDFVPDEDDIVVERVRAADAVVLGKTNTSEFGYSATGHNPLFETTRNPWDTRLTPGGSSAGSAAAVAAGAGPLALGSDGGGSVRVPAALCGLVGFKASMGRVPVYPGCRDERLPGVSGWESLEHIGPLARTVADIGLALSVLAGPDPRDRHSIPCGDVDWRGAVRRGAGEGIAGLRIAYSPDLGYLAVDPEVRRVVDAAASVFGDPLGCEVERVEPGWADPGDAFAALIMADTDLRGMRALVAEHGEAMSPHLRAMLARAWTAEEFTDAEMVRKGVVNRMARLMARYDLLLTPTSCVPAFPVGIEGPATIAGRPVPPTAWTGFCAPANLTGQPALSLPAGRTGAGLPVGLQLVGRHLADATVLRAAAAFEQASPWTHLPLAAGGTLGTGASGGRE</sequence>
<dbReference type="EMBL" id="JAVRER010000034">
    <property type="protein sequence ID" value="MDT0417907.1"/>
    <property type="molecule type" value="Genomic_DNA"/>
</dbReference>
<feature type="domain" description="Amidase" evidence="2">
    <location>
        <begin position="30"/>
        <end position="465"/>
    </location>
</feature>
<dbReference type="PANTHER" id="PTHR11895">
    <property type="entry name" value="TRANSAMIDASE"/>
    <property type="match status" value="1"/>
</dbReference>
<evidence type="ECO:0000256" key="1">
    <source>
        <dbReference type="ARBA" id="ARBA00009199"/>
    </source>
</evidence>
<evidence type="ECO:0000313" key="3">
    <source>
        <dbReference type="EMBL" id="MDT0417907.1"/>
    </source>
</evidence>
<proteinExistence type="inferred from homology"/>
<dbReference type="PANTHER" id="PTHR11895:SF7">
    <property type="entry name" value="GLUTAMYL-TRNA(GLN) AMIDOTRANSFERASE SUBUNIT A, MITOCHONDRIAL"/>
    <property type="match status" value="1"/>
</dbReference>
<dbReference type="Gene3D" id="3.90.1300.10">
    <property type="entry name" value="Amidase signature (AS) domain"/>
    <property type="match status" value="1"/>
</dbReference>
<organism evidence="3 4">
    <name type="scientific">Streptomyces evansiae</name>
    <dbReference type="NCBI Taxonomy" id="3075535"/>
    <lineage>
        <taxon>Bacteria</taxon>
        <taxon>Bacillati</taxon>
        <taxon>Actinomycetota</taxon>
        <taxon>Actinomycetes</taxon>
        <taxon>Kitasatosporales</taxon>
        <taxon>Streptomycetaceae</taxon>
        <taxon>Streptomyces</taxon>
    </lineage>
</organism>
<dbReference type="AlphaFoldDB" id="A0ABD5EAU7"/>
<gene>
    <name evidence="3" type="ORF">RM574_20705</name>
</gene>
<dbReference type="RefSeq" id="WP_311677367.1">
    <property type="nucleotide sequence ID" value="NZ_JAVRER010000034.1"/>
</dbReference>
<dbReference type="InterPro" id="IPR036928">
    <property type="entry name" value="AS_sf"/>
</dbReference>
<comment type="similarity">
    <text evidence="1">Belongs to the amidase family.</text>
</comment>
<dbReference type="Proteomes" id="UP001183607">
    <property type="component" value="Unassembled WGS sequence"/>
</dbReference>